<dbReference type="AlphaFoldDB" id="A0A7T0C1X2"/>
<dbReference type="InterPro" id="IPR012675">
    <property type="entry name" value="Beta-grasp_dom_sf"/>
</dbReference>
<dbReference type="InterPro" id="IPR001041">
    <property type="entry name" value="2Fe-2S_ferredoxin-type"/>
</dbReference>
<name>A0A7T0C1X2_9BACT</name>
<dbReference type="CDD" id="cd00207">
    <property type="entry name" value="fer2"/>
    <property type="match status" value="1"/>
</dbReference>
<gene>
    <name evidence="1" type="ORF">G3M78_06150</name>
</gene>
<dbReference type="GO" id="GO:0051536">
    <property type="term" value="F:iron-sulfur cluster binding"/>
    <property type="evidence" value="ECO:0007669"/>
    <property type="project" value="InterPro"/>
</dbReference>
<dbReference type="InterPro" id="IPR036010">
    <property type="entry name" value="2Fe-2S_ferredoxin-like_sf"/>
</dbReference>
<sequence>MPKIKVNNAETGETHVIKIGYGANLRKALGYTEAEVYKGVNKFLNCRGLGLCAKCIVEVEPSDNISPRTMFEDIHKVGPDQRMSCRVKVYGDISVKTAVQD</sequence>
<dbReference type="Proteomes" id="UP000594464">
    <property type="component" value="Chromosome"/>
</dbReference>
<dbReference type="KEGG" id="nva:G3M78_06150"/>
<accession>A0A7T0C1X2</accession>
<dbReference type="SUPFAM" id="SSF54292">
    <property type="entry name" value="2Fe-2S ferredoxin-like"/>
    <property type="match status" value="1"/>
</dbReference>
<organism evidence="1 2">
    <name type="scientific">Candidatus Nitrohelix vancouverensis</name>
    <dbReference type="NCBI Taxonomy" id="2705534"/>
    <lineage>
        <taxon>Bacteria</taxon>
        <taxon>Pseudomonadati</taxon>
        <taxon>Nitrospinota/Tectimicrobiota group</taxon>
        <taxon>Nitrospinota</taxon>
        <taxon>Nitrospinia</taxon>
        <taxon>Nitrospinales</taxon>
        <taxon>Nitrospinaceae</taxon>
        <taxon>Candidatus Nitrohelix</taxon>
    </lineage>
</organism>
<reference evidence="2" key="1">
    <citation type="submission" date="2020-02" db="EMBL/GenBank/DDBJ databases">
        <title>Genomic and physiological characterization of two novel Nitrospinaceae genera.</title>
        <authorList>
            <person name="Mueller A.J."/>
            <person name="Jung M.-Y."/>
            <person name="Strachan C.R."/>
            <person name="Herbold C.W."/>
            <person name="Kirkegaard R.H."/>
            <person name="Daims H."/>
        </authorList>
    </citation>
    <scope>NUCLEOTIDE SEQUENCE [LARGE SCALE GENOMIC DNA]</scope>
</reference>
<dbReference type="Gene3D" id="3.10.20.30">
    <property type="match status" value="1"/>
</dbReference>
<dbReference type="EMBL" id="CP048620">
    <property type="protein sequence ID" value="QPJ64991.1"/>
    <property type="molecule type" value="Genomic_DNA"/>
</dbReference>
<evidence type="ECO:0000313" key="2">
    <source>
        <dbReference type="Proteomes" id="UP000594464"/>
    </source>
</evidence>
<proteinExistence type="predicted"/>
<protein>
    <submittedName>
        <fullName evidence="1">2Fe-2S iron-sulfur cluster binding domain-containing protein</fullName>
    </submittedName>
</protein>
<evidence type="ECO:0000313" key="1">
    <source>
        <dbReference type="EMBL" id="QPJ64991.1"/>
    </source>
</evidence>